<dbReference type="EMBL" id="BMAO01019062">
    <property type="protein sequence ID" value="GFR28096.1"/>
    <property type="molecule type" value="Genomic_DNA"/>
</dbReference>
<dbReference type="Proteomes" id="UP000887116">
    <property type="component" value="Unassembled WGS sequence"/>
</dbReference>
<accession>A0A8X6HQ21</accession>
<name>A0A8X6HQ21_TRICU</name>
<comment type="caution">
    <text evidence="1">The sequence shown here is derived from an EMBL/GenBank/DDBJ whole genome shotgun (WGS) entry which is preliminary data.</text>
</comment>
<reference evidence="1" key="1">
    <citation type="submission" date="2020-07" db="EMBL/GenBank/DDBJ databases">
        <title>Multicomponent nature underlies the extraordinary mechanical properties of spider dragline silk.</title>
        <authorList>
            <person name="Kono N."/>
            <person name="Nakamura H."/>
            <person name="Mori M."/>
            <person name="Yoshida Y."/>
            <person name="Ohtoshi R."/>
            <person name="Malay A.D."/>
            <person name="Moran D.A.P."/>
            <person name="Tomita M."/>
            <person name="Numata K."/>
            <person name="Arakawa K."/>
        </authorList>
    </citation>
    <scope>NUCLEOTIDE SEQUENCE</scope>
</reference>
<sequence>MLDNFALSNLPRVFSSDQKCQSQPEDVTSKFPFRYKEKEEEAKNRADRGRHRGCAEKICVHELSSLPSNKIVRSTAEWRNPGGHKNLIQ</sequence>
<evidence type="ECO:0000313" key="1">
    <source>
        <dbReference type="EMBL" id="GFR28096.1"/>
    </source>
</evidence>
<proteinExistence type="predicted"/>
<evidence type="ECO:0000313" key="2">
    <source>
        <dbReference type="Proteomes" id="UP000887116"/>
    </source>
</evidence>
<organism evidence="1 2">
    <name type="scientific">Trichonephila clavata</name>
    <name type="common">Joro spider</name>
    <name type="synonym">Nephila clavata</name>
    <dbReference type="NCBI Taxonomy" id="2740835"/>
    <lineage>
        <taxon>Eukaryota</taxon>
        <taxon>Metazoa</taxon>
        <taxon>Ecdysozoa</taxon>
        <taxon>Arthropoda</taxon>
        <taxon>Chelicerata</taxon>
        <taxon>Arachnida</taxon>
        <taxon>Araneae</taxon>
        <taxon>Araneomorphae</taxon>
        <taxon>Entelegynae</taxon>
        <taxon>Araneoidea</taxon>
        <taxon>Nephilidae</taxon>
        <taxon>Trichonephila</taxon>
    </lineage>
</organism>
<gene>
    <name evidence="1" type="ORF">TNCT_207601</name>
</gene>
<keyword evidence="2" id="KW-1185">Reference proteome</keyword>
<dbReference type="AlphaFoldDB" id="A0A8X6HQ21"/>
<protein>
    <submittedName>
        <fullName evidence="1">Uncharacterized protein</fullName>
    </submittedName>
</protein>